<dbReference type="RefSeq" id="WP_020834707.1">
    <property type="nucleotide sequence ID" value="NC_021846.1"/>
</dbReference>
<evidence type="ECO:0000313" key="3">
    <source>
        <dbReference type="Proteomes" id="UP000014984"/>
    </source>
</evidence>
<dbReference type="EMBL" id="CP005074">
    <property type="protein sequence ID" value="AGR41568.1"/>
    <property type="molecule type" value="Genomic_DNA"/>
</dbReference>
<dbReference type="InterPro" id="IPR003797">
    <property type="entry name" value="DegV"/>
</dbReference>
<dbReference type="InterPro" id="IPR043168">
    <property type="entry name" value="DegV_C"/>
</dbReference>
<dbReference type="Pfam" id="PF02645">
    <property type="entry name" value="DegV"/>
    <property type="match status" value="1"/>
</dbReference>
<evidence type="ECO:0000256" key="1">
    <source>
        <dbReference type="ARBA" id="ARBA00023121"/>
    </source>
</evidence>
<dbReference type="KEGG" id="stai:STAIW_v1c09820"/>
<dbReference type="PROSITE" id="PS51482">
    <property type="entry name" value="DEGV"/>
    <property type="match status" value="1"/>
</dbReference>
<dbReference type="PANTHER" id="PTHR33434">
    <property type="entry name" value="DEGV DOMAIN-CONTAINING PROTEIN DR_1986-RELATED"/>
    <property type="match status" value="1"/>
</dbReference>
<evidence type="ECO:0000313" key="2">
    <source>
        <dbReference type="EMBL" id="AGR41568.1"/>
    </source>
</evidence>
<name>S5MCW5_9MOLU</name>
<dbReference type="SUPFAM" id="SSF82549">
    <property type="entry name" value="DAK1/DegV-like"/>
    <property type="match status" value="1"/>
</dbReference>
<dbReference type="Gene3D" id="3.30.1180.10">
    <property type="match status" value="1"/>
</dbReference>
<dbReference type="eggNOG" id="COG1307">
    <property type="taxonomic scope" value="Bacteria"/>
</dbReference>
<sequence>MKIGILVDSSAGIIEKNIESKIIKVIPLHLIVEDKDDFFDTAENIENNNLIDILKANKKTSTSQASPGELMNKYDEMLKEFDHIIHLTIPSNLSGMHETAVMVSKDDEYMGKVTVIKHSLAANTVKYLAFKYNEMINNGEREPSKFQQEADLWKDGTFISIIPGDFQKLAKGGRAKSLLVTILKMIKTKVAIHWLEKPKKLGLGRTYGAVLEKIYFPLSNEMKNSYELLIVYLNEASIKVTDQVKNFFNEKKVSFTIEEIPTVFPWHAGVDTIGIIAIEKSLMPKNK</sequence>
<dbReference type="Proteomes" id="UP000014984">
    <property type="component" value="Chromosome"/>
</dbReference>
<dbReference type="STRING" id="1276220.STAIW_v1c09820"/>
<keyword evidence="3" id="KW-1185">Reference proteome</keyword>
<dbReference type="InterPro" id="IPR050270">
    <property type="entry name" value="DegV_domain_contain"/>
</dbReference>
<dbReference type="AlphaFoldDB" id="S5MCW5"/>
<dbReference type="HOGENOM" id="CLU_048251_3_0_14"/>
<protein>
    <submittedName>
        <fullName evidence="2">DegV family protein</fullName>
    </submittedName>
</protein>
<accession>S5MCW5</accession>
<dbReference type="GO" id="GO:0008289">
    <property type="term" value="F:lipid binding"/>
    <property type="evidence" value="ECO:0007669"/>
    <property type="project" value="UniProtKB-KW"/>
</dbReference>
<keyword evidence="1" id="KW-0446">Lipid-binding</keyword>
<dbReference type="Gene3D" id="3.40.50.10170">
    <property type="match status" value="1"/>
</dbReference>
<dbReference type="NCBIfam" id="TIGR00762">
    <property type="entry name" value="DegV"/>
    <property type="match status" value="1"/>
</dbReference>
<gene>
    <name evidence="2" type="primary">degV</name>
    <name evidence="2" type="ORF">STAIW_v1c09820</name>
</gene>
<proteinExistence type="predicted"/>
<reference evidence="2 3" key="1">
    <citation type="journal article" date="2013" name="Genome Biol. Evol.">
        <title>Comparison of metabolic capacities and inference of gene content evolution in mosquito-associated Spiroplasma diminutum and S. taiwanense.</title>
        <authorList>
            <person name="Lo W.S."/>
            <person name="Ku C."/>
            <person name="Chen L.L."/>
            <person name="Chang T.H."/>
            <person name="Kuo C.H."/>
        </authorList>
    </citation>
    <scope>NUCLEOTIDE SEQUENCE [LARGE SCALE GENOMIC DNA]</scope>
    <source>
        <strain evidence="2">CT-1</strain>
    </source>
</reference>
<dbReference type="PANTHER" id="PTHR33434:SF2">
    <property type="entry name" value="FATTY ACID-BINDING PROTEIN TM_1468"/>
    <property type="match status" value="1"/>
</dbReference>
<dbReference type="PATRIC" id="fig|1276220.3.peg.1001"/>
<organism evidence="2 3">
    <name type="scientific">Spiroplasma taiwanense CT-1</name>
    <dbReference type="NCBI Taxonomy" id="1276220"/>
    <lineage>
        <taxon>Bacteria</taxon>
        <taxon>Bacillati</taxon>
        <taxon>Mycoplasmatota</taxon>
        <taxon>Mollicutes</taxon>
        <taxon>Entomoplasmatales</taxon>
        <taxon>Spiroplasmataceae</taxon>
        <taxon>Spiroplasma</taxon>
    </lineage>
</organism>
<dbReference type="OrthoDB" id="391635at2"/>